<dbReference type="EMBL" id="CP044232">
    <property type="protein sequence ID" value="QEW04893.1"/>
    <property type="molecule type" value="Genomic_DNA"/>
</dbReference>
<dbReference type="InterPro" id="IPR011010">
    <property type="entry name" value="DNA_brk_join_enz"/>
</dbReference>
<protein>
    <submittedName>
        <fullName evidence="3">Site-specific integrase</fullName>
    </submittedName>
</protein>
<dbReference type="KEGG" id="mlz:F6J85_11305"/>
<accession>A0A5J6L8S5</accession>
<dbReference type="InterPro" id="IPR013762">
    <property type="entry name" value="Integrase-like_cat_sf"/>
</dbReference>
<dbReference type="SUPFAM" id="SSF56349">
    <property type="entry name" value="DNA breaking-rejoining enzymes"/>
    <property type="match status" value="1"/>
</dbReference>
<dbReference type="Proteomes" id="UP000325516">
    <property type="component" value="Chromosome"/>
</dbReference>
<dbReference type="InterPro" id="IPR002104">
    <property type="entry name" value="Integrase_catalytic"/>
</dbReference>
<dbReference type="CDD" id="cd01189">
    <property type="entry name" value="INT_ICEBs1_C_like"/>
    <property type="match status" value="1"/>
</dbReference>
<dbReference type="Pfam" id="PF00589">
    <property type="entry name" value="Phage_integrase"/>
    <property type="match status" value="1"/>
</dbReference>
<proteinExistence type="predicted"/>
<reference evidence="4" key="1">
    <citation type="submission" date="2019-09" db="EMBL/GenBank/DDBJ databases">
        <title>Mumia zhuanghuii sp. nov. isolated from the intestinal contents of plateau pika (Ochotona curzoniae) in the Qinghai-Tibet plateau of China.</title>
        <authorList>
            <person name="Tian Z."/>
        </authorList>
    </citation>
    <scope>NUCLEOTIDE SEQUENCE [LARGE SCALE GENOMIC DNA]</scope>
    <source>
        <strain evidence="4">L-031</strain>
    </source>
</reference>
<dbReference type="GO" id="GO:0015074">
    <property type="term" value="P:DNA integration"/>
    <property type="evidence" value="ECO:0007669"/>
    <property type="project" value="InterPro"/>
</dbReference>
<dbReference type="Gene3D" id="1.10.443.10">
    <property type="entry name" value="Intergrase catalytic core"/>
    <property type="match status" value="1"/>
</dbReference>
<sequence>MLRAAVRDRLIASDPSLGVTLPRMRKADMAMRIPTPEDVAAIMTAADEWFRPFIAFCAFAGLRLGEAAAMQLPDVDFLHRQIRVRRQVQRKPGGLVDLRPPKYGSERNIPAPEELLNLLSEHLAKWKTFGADKWLFYGKNNEPPHQNTVHYWWKTTLQRAGVEGVRLHDLRHFYASGLIAAGCDVVTVQRALGHAKATTTLNTYSHLWPTADDRTRAAAGALVETVLRTFADSVRTESPHSA</sequence>
<feature type="domain" description="Tyr recombinase" evidence="2">
    <location>
        <begin position="29"/>
        <end position="220"/>
    </location>
</feature>
<keyword evidence="4" id="KW-1185">Reference proteome</keyword>
<dbReference type="PROSITE" id="PS51898">
    <property type="entry name" value="TYR_RECOMBINASE"/>
    <property type="match status" value="1"/>
</dbReference>
<dbReference type="PANTHER" id="PTHR30349:SF64">
    <property type="entry name" value="PROPHAGE INTEGRASE INTD-RELATED"/>
    <property type="match status" value="1"/>
</dbReference>
<dbReference type="InterPro" id="IPR050090">
    <property type="entry name" value="Tyrosine_recombinase_XerCD"/>
</dbReference>
<dbReference type="PANTHER" id="PTHR30349">
    <property type="entry name" value="PHAGE INTEGRASE-RELATED"/>
    <property type="match status" value="1"/>
</dbReference>
<evidence type="ECO:0000256" key="1">
    <source>
        <dbReference type="ARBA" id="ARBA00023172"/>
    </source>
</evidence>
<dbReference type="GO" id="GO:0003677">
    <property type="term" value="F:DNA binding"/>
    <property type="evidence" value="ECO:0007669"/>
    <property type="project" value="InterPro"/>
</dbReference>
<evidence type="ECO:0000313" key="4">
    <source>
        <dbReference type="Proteomes" id="UP000325516"/>
    </source>
</evidence>
<name>A0A5J6L8S5_9MICO</name>
<dbReference type="GO" id="GO:0006310">
    <property type="term" value="P:DNA recombination"/>
    <property type="evidence" value="ECO:0007669"/>
    <property type="project" value="UniProtKB-KW"/>
</dbReference>
<keyword evidence="1" id="KW-0233">DNA recombination</keyword>
<gene>
    <name evidence="3" type="ORF">F6J85_11305</name>
</gene>
<evidence type="ECO:0000313" key="3">
    <source>
        <dbReference type="EMBL" id="QEW04893.1"/>
    </source>
</evidence>
<organism evidence="3 4">
    <name type="scientific">Microbacterium lushaniae</name>
    <dbReference type="NCBI Taxonomy" id="2614639"/>
    <lineage>
        <taxon>Bacteria</taxon>
        <taxon>Bacillati</taxon>
        <taxon>Actinomycetota</taxon>
        <taxon>Actinomycetes</taxon>
        <taxon>Micrococcales</taxon>
        <taxon>Microbacteriaceae</taxon>
        <taxon>Microbacterium</taxon>
    </lineage>
</organism>
<evidence type="ECO:0000259" key="2">
    <source>
        <dbReference type="PROSITE" id="PS51898"/>
    </source>
</evidence>
<dbReference type="AlphaFoldDB" id="A0A5J6L8S5"/>